<evidence type="ECO:0000313" key="1">
    <source>
        <dbReference type="EMBL" id="GMN56223.1"/>
    </source>
</evidence>
<name>A0AA88AJN8_FICCA</name>
<dbReference type="EMBL" id="BTGU01000062">
    <property type="protein sequence ID" value="GMN56223.1"/>
    <property type="molecule type" value="Genomic_DNA"/>
</dbReference>
<protein>
    <submittedName>
        <fullName evidence="1">Uncharacterized protein</fullName>
    </submittedName>
</protein>
<keyword evidence="2" id="KW-1185">Reference proteome</keyword>
<reference evidence="1" key="1">
    <citation type="submission" date="2023-07" db="EMBL/GenBank/DDBJ databases">
        <title>draft genome sequence of fig (Ficus carica).</title>
        <authorList>
            <person name="Takahashi T."/>
            <person name="Nishimura K."/>
        </authorList>
    </citation>
    <scope>NUCLEOTIDE SEQUENCE</scope>
</reference>
<gene>
    <name evidence="1" type="ORF">TIFTF001_025350</name>
</gene>
<organism evidence="1 2">
    <name type="scientific">Ficus carica</name>
    <name type="common">Common fig</name>
    <dbReference type="NCBI Taxonomy" id="3494"/>
    <lineage>
        <taxon>Eukaryota</taxon>
        <taxon>Viridiplantae</taxon>
        <taxon>Streptophyta</taxon>
        <taxon>Embryophyta</taxon>
        <taxon>Tracheophyta</taxon>
        <taxon>Spermatophyta</taxon>
        <taxon>Magnoliopsida</taxon>
        <taxon>eudicotyledons</taxon>
        <taxon>Gunneridae</taxon>
        <taxon>Pentapetalae</taxon>
        <taxon>rosids</taxon>
        <taxon>fabids</taxon>
        <taxon>Rosales</taxon>
        <taxon>Moraceae</taxon>
        <taxon>Ficeae</taxon>
        <taxon>Ficus</taxon>
    </lineage>
</organism>
<evidence type="ECO:0000313" key="2">
    <source>
        <dbReference type="Proteomes" id="UP001187192"/>
    </source>
</evidence>
<dbReference type="Proteomes" id="UP001187192">
    <property type="component" value="Unassembled WGS sequence"/>
</dbReference>
<accession>A0AA88AJN8</accession>
<proteinExistence type="predicted"/>
<sequence length="48" mass="5332">MDELTMVSSFARFFLFVHPDSIPICLLLGLVPTSAVETWFGDEMVDPG</sequence>
<comment type="caution">
    <text evidence="1">The sequence shown here is derived from an EMBL/GenBank/DDBJ whole genome shotgun (WGS) entry which is preliminary data.</text>
</comment>
<dbReference type="AlphaFoldDB" id="A0AA88AJN8"/>